<comment type="caution">
    <text evidence="1">The sequence shown here is derived from an EMBL/GenBank/DDBJ whole genome shotgun (WGS) entry which is preliminary data.</text>
</comment>
<dbReference type="InterPro" id="IPR008979">
    <property type="entry name" value="Galactose-bd-like_sf"/>
</dbReference>
<organism evidence="1 2">
    <name type="scientific">Candidatus Egerieisoma faecipullorum</name>
    <dbReference type="NCBI Taxonomy" id="2840963"/>
    <lineage>
        <taxon>Bacteria</taxon>
        <taxon>Bacillati</taxon>
        <taxon>Bacillota</taxon>
        <taxon>Clostridia</taxon>
        <taxon>Eubacteriales</taxon>
        <taxon>Clostridiaceae</taxon>
        <taxon>Clostridiaceae incertae sedis</taxon>
        <taxon>Candidatus Egerieisoma</taxon>
    </lineage>
</organism>
<dbReference type="Gene3D" id="2.60.120.260">
    <property type="entry name" value="Galactose-binding domain-like"/>
    <property type="match status" value="1"/>
</dbReference>
<gene>
    <name evidence="1" type="ORF">IAD50_00985</name>
</gene>
<dbReference type="Proteomes" id="UP000824089">
    <property type="component" value="Unassembled WGS sequence"/>
</dbReference>
<evidence type="ECO:0000313" key="1">
    <source>
        <dbReference type="EMBL" id="HIU28850.1"/>
    </source>
</evidence>
<dbReference type="EMBL" id="DVMM01000019">
    <property type="protein sequence ID" value="HIU28850.1"/>
    <property type="molecule type" value="Genomic_DNA"/>
</dbReference>
<proteinExistence type="predicted"/>
<sequence length="690" mass="80839">MTKYICIELNVQKSPAERQYRFFLKFIRFTDKIQCERIDHLIYISYDDADPMAMRVVQRLPRYFLRGFRITECSEHIFQKDQTTEIRLPIEENIDSTLFPYISMFLPVILGKRQYESWYYCNFINVMCVNEVGFYNYTDDRSCFKRILSENSAQYIKPLHFTKEVFISALFEEYYIYVWIDSCYSGDWDGNHDTHEAHPILIHGVNTEENVYYCYRFSPLKGVFACTYDIDMVHLSIESARCEISNHLDDSHISIFRPKEISQENLFDKSRFLRELENYTFSTGDKVKEYGRAEVAITDKKKICFGLDVTENVIRLLKGEAQNSNFDYRIIHLITEHKWMLLKRFQYVKDLFSIFDARLNQILSDYEQLAKCYELMKNYFIKQSMIQSEGKSFYAPPVQESARLKMINTYEELLRKEKALLEELYQILSIYLPLCDPDDGGSNYYFSAQKAGGRDEAGAYQALSWDEPIETRKIYIRSLCGRDPLYCSGTVILSDGERAVSYEPELSAEHEAQLVFPSLQKIKSVKFYPKKYLTDQNGNLLAGFRIMEDNKLNQANEIIASSVFQVEGLDCSAENMLKEDSQFWCPDLNDRERCVVFSFDSPISFNSCVLAEDWAALRVSAYKIEYYCNGRWETVLAPEEPIGKLPVRKYFQRVVGAEKVRFSVVRSVCSPNGFDLPNITKFELYDRIGI</sequence>
<dbReference type="AlphaFoldDB" id="A0A9D1L978"/>
<protein>
    <submittedName>
        <fullName evidence="1">Uncharacterized protein</fullName>
    </submittedName>
</protein>
<evidence type="ECO:0000313" key="2">
    <source>
        <dbReference type="Proteomes" id="UP000824089"/>
    </source>
</evidence>
<accession>A0A9D1L978</accession>
<reference evidence="1" key="2">
    <citation type="journal article" date="2021" name="PeerJ">
        <title>Extensive microbial diversity within the chicken gut microbiome revealed by metagenomics and culture.</title>
        <authorList>
            <person name="Gilroy R."/>
            <person name="Ravi A."/>
            <person name="Getino M."/>
            <person name="Pursley I."/>
            <person name="Horton D.L."/>
            <person name="Alikhan N.F."/>
            <person name="Baker D."/>
            <person name="Gharbi K."/>
            <person name="Hall N."/>
            <person name="Watson M."/>
            <person name="Adriaenssens E.M."/>
            <person name="Foster-Nyarko E."/>
            <person name="Jarju S."/>
            <person name="Secka A."/>
            <person name="Antonio M."/>
            <person name="Oren A."/>
            <person name="Chaudhuri R.R."/>
            <person name="La Ragione R."/>
            <person name="Hildebrand F."/>
            <person name="Pallen M.J."/>
        </authorList>
    </citation>
    <scope>NUCLEOTIDE SEQUENCE</scope>
    <source>
        <strain evidence="1">CHK195-4489</strain>
    </source>
</reference>
<dbReference type="SUPFAM" id="SSF49785">
    <property type="entry name" value="Galactose-binding domain-like"/>
    <property type="match status" value="1"/>
</dbReference>
<reference evidence="1" key="1">
    <citation type="submission" date="2020-10" db="EMBL/GenBank/DDBJ databases">
        <authorList>
            <person name="Gilroy R."/>
        </authorList>
    </citation>
    <scope>NUCLEOTIDE SEQUENCE</scope>
    <source>
        <strain evidence="1">CHK195-4489</strain>
    </source>
</reference>
<name>A0A9D1L978_9CLOT</name>